<dbReference type="AlphaFoldDB" id="A0AA90QW03"/>
<keyword evidence="1" id="KW-0472">Membrane</keyword>
<name>A0AA90QW03_9BACI</name>
<sequence>MSEIYTLKIMEGNLLIRAAVAGVLGFILMFLESLIVMYLKGYQTIEFGGMTPFINVWAMNFFFVFAILTQVTNWYQNRNAVGEGNEDNSL</sequence>
<reference evidence="2" key="1">
    <citation type="submission" date="2023-08" db="EMBL/GenBank/DDBJ databases">
        <title>Nitrogen cycling bacteria in agricultural field soils.</title>
        <authorList>
            <person name="Jang J."/>
        </authorList>
    </citation>
    <scope>NUCLEOTIDE SEQUENCE</scope>
    <source>
        <strain evidence="2">PS3-36</strain>
    </source>
</reference>
<feature type="transmembrane region" description="Helical" evidence="1">
    <location>
        <begin position="14"/>
        <end position="38"/>
    </location>
</feature>
<comment type="caution">
    <text evidence="2">The sequence shown here is derived from an EMBL/GenBank/DDBJ whole genome shotgun (WGS) entry which is preliminary data.</text>
</comment>
<dbReference type="RefSeq" id="WP_308912949.1">
    <property type="nucleotide sequence ID" value="NZ_JAVGVR010000001.1"/>
</dbReference>
<proteinExistence type="predicted"/>
<gene>
    <name evidence="2" type="ORF">RCG21_05665</name>
</gene>
<dbReference type="EMBL" id="JAVGVR010000001">
    <property type="protein sequence ID" value="MDQ6595882.1"/>
    <property type="molecule type" value="Genomic_DNA"/>
</dbReference>
<keyword evidence="1" id="KW-1133">Transmembrane helix</keyword>
<evidence type="ECO:0000256" key="1">
    <source>
        <dbReference type="SAM" id="Phobius"/>
    </source>
</evidence>
<organism evidence="2 3">
    <name type="scientific">Bacillus salipaludis</name>
    <dbReference type="NCBI Taxonomy" id="2547811"/>
    <lineage>
        <taxon>Bacteria</taxon>
        <taxon>Bacillati</taxon>
        <taxon>Bacillota</taxon>
        <taxon>Bacilli</taxon>
        <taxon>Bacillales</taxon>
        <taxon>Bacillaceae</taxon>
        <taxon>Bacillus</taxon>
    </lineage>
</organism>
<feature type="transmembrane region" description="Helical" evidence="1">
    <location>
        <begin position="50"/>
        <end position="68"/>
    </location>
</feature>
<dbReference type="Proteomes" id="UP001178888">
    <property type="component" value="Unassembled WGS sequence"/>
</dbReference>
<evidence type="ECO:0000313" key="3">
    <source>
        <dbReference type="Proteomes" id="UP001178888"/>
    </source>
</evidence>
<keyword evidence="3" id="KW-1185">Reference proteome</keyword>
<accession>A0AA90QW03</accession>
<protein>
    <submittedName>
        <fullName evidence="2">Uncharacterized protein</fullName>
    </submittedName>
</protein>
<evidence type="ECO:0000313" key="2">
    <source>
        <dbReference type="EMBL" id="MDQ6595882.1"/>
    </source>
</evidence>
<keyword evidence="1" id="KW-0812">Transmembrane</keyword>